<sequence length="65" mass="7328">ATSYRADFICFDTVILEIKSLGKLNTLQEAQILNYLKATGLGVGLLINFGAESLQYKRFVNTKWK</sequence>
<name>X1L6L7_9ZZZZ</name>
<dbReference type="Pfam" id="PF13366">
    <property type="entry name" value="PDDEXK_3"/>
    <property type="match status" value="1"/>
</dbReference>
<organism evidence="1">
    <name type="scientific">marine sediment metagenome</name>
    <dbReference type="NCBI Taxonomy" id="412755"/>
    <lineage>
        <taxon>unclassified sequences</taxon>
        <taxon>metagenomes</taxon>
        <taxon>ecological metagenomes</taxon>
    </lineage>
</organism>
<evidence type="ECO:0008006" key="2">
    <source>
        <dbReference type="Google" id="ProtNLM"/>
    </source>
</evidence>
<dbReference type="EMBL" id="BARU01036525">
    <property type="protein sequence ID" value="GAH89813.1"/>
    <property type="molecule type" value="Genomic_DNA"/>
</dbReference>
<feature type="non-terminal residue" evidence="1">
    <location>
        <position position="1"/>
    </location>
</feature>
<accession>X1L6L7</accession>
<dbReference type="AlphaFoldDB" id="X1L6L7"/>
<comment type="caution">
    <text evidence="1">The sequence shown here is derived from an EMBL/GenBank/DDBJ whole genome shotgun (WGS) entry which is preliminary data.</text>
</comment>
<dbReference type="InterPro" id="IPR026350">
    <property type="entry name" value="GxxExxY"/>
</dbReference>
<evidence type="ECO:0000313" key="1">
    <source>
        <dbReference type="EMBL" id="GAH89813.1"/>
    </source>
</evidence>
<dbReference type="NCBIfam" id="TIGR04256">
    <property type="entry name" value="GxxExxY"/>
    <property type="match status" value="1"/>
</dbReference>
<reference evidence="1" key="1">
    <citation type="journal article" date="2014" name="Front. Microbiol.">
        <title>High frequency of phylogenetically diverse reductive dehalogenase-homologous genes in deep subseafloor sedimentary metagenomes.</title>
        <authorList>
            <person name="Kawai M."/>
            <person name="Futagami T."/>
            <person name="Toyoda A."/>
            <person name="Takaki Y."/>
            <person name="Nishi S."/>
            <person name="Hori S."/>
            <person name="Arai W."/>
            <person name="Tsubouchi T."/>
            <person name="Morono Y."/>
            <person name="Uchiyama I."/>
            <person name="Ito T."/>
            <person name="Fujiyama A."/>
            <person name="Inagaki F."/>
            <person name="Takami H."/>
        </authorList>
    </citation>
    <scope>NUCLEOTIDE SEQUENCE</scope>
    <source>
        <strain evidence="1">Expedition CK06-06</strain>
    </source>
</reference>
<protein>
    <recommendedName>
        <fullName evidence="2">GxxExxY protein</fullName>
    </recommendedName>
</protein>
<proteinExistence type="predicted"/>
<gene>
    <name evidence="1" type="ORF">S03H2_57024</name>
</gene>